<organism evidence="7 8">
    <name type="scientific">Adineta steineri</name>
    <dbReference type="NCBI Taxonomy" id="433720"/>
    <lineage>
        <taxon>Eukaryota</taxon>
        <taxon>Metazoa</taxon>
        <taxon>Spiralia</taxon>
        <taxon>Gnathifera</taxon>
        <taxon>Rotifera</taxon>
        <taxon>Eurotatoria</taxon>
        <taxon>Bdelloidea</taxon>
        <taxon>Adinetida</taxon>
        <taxon>Adinetidae</taxon>
        <taxon>Adineta</taxon>
    </lineage>
</organism>
<dbReference type="OrthoDB" id="10008407at2759"/>
<dbReference type="GO" id="GO:0008239">
    <property type="term" value="F:dipeptidyl-peptidase activity"/>
    <property type="evidence" value="ECO:0007669"/>
    <property type="project" value="InterPro"/>
</dbReference>
<dbReference type="AlphaFoldDB" id="A0A814XMW6"/>
<dbReference type="InterPro" id="IPR029058">
    <property type="entry name" value="AB_hydrolase_fold"/>
</dbReference>
<dbReference type="InterPro" id="IPR000383">
    <property type="entry name" value="Xaa-Pro-like_dom"/>
</dbReference>
<dbReference type="SUPFAM" id="SSF53474">
    <property type="entry name" value="alpha/beta-Hydrolases"/>
    <property type="match status" value="1"/>
</dbReference>
<keyword evidence="2" id="KW-0378">Hydrolase</keyword>
<dbReference type="GO" id="GO:0016491">
    <property type="term" value="F:oxidoreductase activity"/>
    <property type="evidence" value="ECO:0007669"/>
    <property type="project" value="UniProtKB-KW"/>
</dbReference>
<dbReference type="SMART" id="SM00939">
    <property type="entry name" value="PepX_C"/>
    <property type="match status" value="1"/>
</dbReference>
<sequence length="1113" mass="126628">MDGQTIYAAIEGDSAVKKWTKGASEGIQVGGECFYCMGVSVDKEKNVYMSSAGRSCVYKWSPQTNIITIVAGRENYQGTTSEYLSSPEGIYVDGNSGTVYVADYVNNRIQKWEKDAHNGTTVAGLSTGEGGSDHESLSEPSSVWVDDETLVVYVADSANERIQRWLYNASMGDTIAGGSENVWLSMPDDVRLSATLTIPVAKHSNEKFPVLLEYKPYRKDDNSFNADQSNIFYLARRGFIVAKVDIRGTGSSEGVLIEREYTTQELDDCENVIKQLADYPHSNGRVGMFGLSWSAFNSLMMATLRRPPSLRAIFAAHASDDLYKNDIHYPDGIMHLDHYIVSIDHANALPATPNYVMNEQWIKERFTRRPWADIYLEHQLDDSFWRKHSIKYVYANLTLPTYLIGGLYDPYKDTAINIYEHAHQISPKIKVVVGPFIHAMPDNVNRNPGPGFDSNAEMVRWFNHWLKDDNENSDILNEPDITLFIRTSLTTGTYRYESQWPIHRRRTRRMYMTNDRMLTERIPSHVDGKRNNSNVDILEYRPWIGFESGLWLGGLTGNQQSYDEHSLVYQSDPINETIEIIGFVNVSLQVSTIAPMAHWIVRLEDVDNNAQVWLVTTGALNGAQRQTPSAPLEPNHMYTITFRLHFTTWTFFNGHSIRVAISNAMFPTYWPSAFAMNTSLFLNSSATFIDLPVILPLSSTSPSPSFTQQQVSSTDIFPELFSAATTNLAVVNKLIAHTHANHHVIDHHGFYTHTAHHLGSLHFLDATDNKIEELYKGMHDEVNFYQDSPHEITRTNWRQSIGDKRFCKAYQEFFDQELAAAGNDWRQKFMEFLLDNESGPLINCVVAGVAHPLIHIGYAFELDSIVVASEALTMCAASYNYLHEVIDKLKPPKSGSKSALTIFQDLRSDHRLPLFDGPGVDNLEPTVKQATDIILSHYDQWLVNVNDLEKIVEELFDLTVYLYGATHKPDQIEFDFFLLHLLTSMNAIRMIYPHLNNRQVAEHILYQFFYFASAIYIGQLRPEINKTLIHDYNIDYAKQNWNYVIEQSMNTDLIGHSHFLKVIRSLRDAEAVYGFKDGLYLKTAVKTIENINKENMWIGGPTNPRQLNVLKRA</sequence>
<dbReference type="InterPro" id="IPR013736">
    <property type="entry name" value="Xaa-Pro_dipept_C"/>
</dbReference>
<proteinExistence type="predicted"/>
<evidence type="ECO:0000256" key="3">
    <source>
        <dbReference type="ARBA" id="ARBA00023002"/>
    </source>
</evidence>
<dbReference type="Proteomes" id="UP000663891">
    <property type="component" value="Unassembled WGS sequence"/>
</dbReference>
<feature type="region of interest" description="Disordered" evidence="5">
    <location>
        <begin position="120"/>
        <end position="139"/>
    </location>
</feature>
<protein>
    <recommendedName>
        <fullName evidence="6">Xaa-Pro dipeptidyl-peptidase C-terminal domain-containing protein</fullName>
    </recommendedName>
</protein>
<dbReference type="NCBIfam" id="TIGR00976">
    <property type="entry name" value="CocE_NonD"/>
    <property type="match status" value="1"/>
</dbReference>
<evidence type="ECO:0000259" key="6">
    <source>
        <dbReference type="SMART" id="SM00939"/>
    </source>
</evidence>
<dbReference type="Pfam" id="PF01436">
    <property type="entry name" value="NHL"/>
    <property type="match status" value="1"/>
</dbReference>
<comment type="caution">
    <text evidence="7">The sequence shown here is derived from an EMBL/GenBank/DDBJ whole genome shotgun (WGS) entry which is preliminary data.</text>
</comment>
<dbReference type="PROSITE" id="PS51125">
    <property type="entry name" value="NHL"/>
    <property type="match status" value="1"/>
</dbReference>
<dbReference type="PANTHER" id="PTHR35870">
    <property type="entry name" value="PROTEIN, PUTATIVE (AFU_ORTHOLOGUE AFUA_5G03330)-RELATED"/>
    <property type="match status" value="1"/>
</dbReference>
<feature type="repeat" description="NHL" evidence="4">
    <location>
        <begin position="84"/>
        <end position="115"/>
    </location>
</feature>
<evidence type="ECO:0000256" key="1">
    <source>
        <dbReference type="ARBA" id="ARBA00022737"/>
    </source>
</evidence>
<evidence type="ECO:0000313" key="8">
    <source>
        <dbReference type="Proteomes" id="UP000663891"/>
    </source>
</evidence>
<dbReference type="SUPFAM" id="SSF49785">
    <property type="entry name" value="Galactose-binding domain-like"/>
    <property type="match status" value="1"/>
</dbReference>
<evidence type="ECO:0000256" key="5">
    <source>
        <dbReference type="SAM" id="MobiDB-lite"/>
    </source>
</evidence>
<keyword evidence="3" id="KW-0560">Oxidoreductase</keyword>
<dbReference type="SUPFAM" id="SSF101898">
    <property type="entry name" value="NHL repeat"/>
    <property type="match status" value="1"/>
</dbReference>
<dbReference type="CDD" id="cd05819">
    <property type="entry name" value="NHL"/>
    <property type="match status" value="1"/>
</dbReference>
<accession>A0A814XMW6</accession>
<name>A0A814XMW6_9BILA</name>
<dbReference type="PANTHER" id="PTHR35870:SF6">
    <property type="entry name" value="MGS207 PROTEIN"/>
    <property type="match status" value="1"/>
</dbReference>
<dbReference type="Pfam" id="PF14027">
    <property type="entry name" value="Questin_oxidase"/>
    <property type="match status" value="1"/>
</dbReference>
<dbReference type="InterPro" id="IPR008979">
    <property type="entry name" value="Galactose-bd-like_sf"/>
</dbReference>
<keyword evidence="1" id="KW-0677">Repeat</keyword>
<evidence type="ECO:0000256" key="2">
    <source>
        <dbReference type="ARBA" id="ARBA00022801"/>
    </source>
</evidence>
<dbReference type="Gene3D" id="2.60.120.260">
    <property type="entry name" value="Galactose-binding domain-like"/>
    <property type="match status" value="1"/>
</dbReference>
<dbReference type="InterPro" id="IPR005674">
    <property type="entry name" value="CocE/Ser_esterase"/>
</dbReference>
<dbReference type="Gene3D" id="3.40.50.1820">
    <property type="entry name" value="alpha/beta hydrolase"/>
    <property type="match status" value="1"/>
</dbReference>
<feature type="domain" description="Xaa-Pro dipeptidyl-peptidase C-terminal" evidence="6">
    <location>
        <begin position="459"/>
        <end position="690"/>
    </location>
</feature>
<dbReference type="InterPro" id="IPR001258">
    <property type="entry name" value="NHL_repeat"/>
</dbReference>
<dbReference type="Gene3D" id="1.10.3020.10">
    <property type="entry name" value="alpha-amino acid ester hydrolase ( Helical cap domain)"/>
    <property type="match status" value="1"/>
</dbReference>
<reference evidence="7" key="1">
    <citation type="submission" date="2021-02" db="EMBL/GenBank/DDBJ databases">
        <authorList>
            <person name="Nowell W R."/>
        </authorList>
    </citation>
    <scope>NUCLEOTIDE SEQUENCE</scope>
</reference>
<dbReference type="Gene3D" id="2.120.10.30">
    <property type="entry name" value="TolB, C-terminal domain"/>
    <property type="match status" value="1"/>
</dbReference>
<dbReference type="Pfam" id="PF02129">
    <property type="entry name" value="Peptidase_S15"/>
    <property type="match status" value="1"/>
</dbReference>
<gene>
    <name evidence="7" type="ORF">VCS650_LOCUS26329</name>
</gene>
<dbReference type="InterPro" id="IPR025337">
    <property type="entry name" value="Questin_oxidase-like"/>
</dbReference>
<dbReference type="InterPro" id="IPR011042">
    <property type="entry name" value="6-blade_b-propeller_TolB-like"/>
</dbReference>
<dbReference type="Pfam" id="PF08530">
    <property type="entry name" value="PepX_C"/>
    <property type="match status" value="1"/>
</dbReference>
<dbReference type="EMBL" id="CAJNON010000351">
    <property type="protein sequence ID" value="CAF1213756.1"/>
    <property type="molecule type" value="Genomic_DNA"/>
</dbReference>
<evidence type="ECO:0000256" key="4">
    <source>
        <dbReference type="PROSITE-ProRule" id="PRU00504"/>
    </source>
</evidence>
<evidence type="ECO:0000313" key="7">
    <source>
        <dbReference type="EMBL" id="CAF1213756.1"/>
    </source>
</evidence>